<accession>A0A341CNY4</accession>
<keyword evidence="3" id="KW-0560">Oxidoreductase</keyword>
<dbReference type="GeneID" id="112409906"/>
<organism evidence="4 5">
    <name type="scientific">Neophocaena asiaeorientalis asiaeorientalis</name>
    <name type="common">Yangtze finless porpoise</name>
    <name type="synonym">Neophocaena phocaenoides subsp. asiaeorientalis</name>
    <dbReference type="NCBI Taxonomy" id="1706337"/>
    <lineage>
        <taxon>Eukaryota</taxon>
        <taxon>Metazoa</taxon>
        <taxon>Chordata</taxon>
        <taxon>Craniata</taxon>
        <taxon>Vertebrata</taxon>
        <taxon>Euteleostomi</taxon>
        <taxon>Mammalia</taxon>
        <taxon>Eutheria</taxon>
        <taxon>Laurasiatheria</taxon>
        <taxon>Artiodactyla</taxon>
        <taxon>Whippomorpha</taxon>
        <taxon>Cetacea</taxon>
        <taxon>Odontoceti</taxon>
        <taxon>Phocoenidae</taxon>
        <taxon>Neophocaena</taxon>
    </lineage>
</organism>
<evidence type="ECO:0000256" key="3">
    <source>
        <dbReference type="ARBA" id="ARBA00023002"/>
    </source>
</evidence>
<evidence type="ECO:0000313" key="5">
    <source>
        <dbReference type="RefSeq" id="XP_024616050.1"/>
    </source>
</evidence>
<proteinExistence type="predicted"/>
<dbReference type="RefSeq" id="XP_024616050.1">
    <property type="nucleotide sequence ID" value="XM_024760282.1"/>
</dbReference>
<name>A0A341CNY4_NEOAA</name>
<reference evidence="5" key="1">
    <citation type="submission" date="2025-08" db="UniProtKB">
        <authorList>
            <consortium name="RefSeq"/>
        </authorList>
    </citation>
    <scope>IDENTIFICATION</scope>
    <source>
        <tissue evidence="5">Meat</tissue>
    </source>
</reference>
<dbReference type="InterPro" id="IPR032801">
    <property type="entry name" value="PXL2A/B/C"/>
</dbReference>
<dbReference type="PANTHER" id="PTHR28630">
    <property type="match status" value="1"/>
</dbReference>
<dbReference type="GO" id="GO:0005737">
    <property type="term" value="C:cytoplasm"/>
    <property type="evidence" value="ECO:0007669"/>
    <property type="project" value="UniProtKB-SubCell"/>
</dbReference>
<dbReference type="STRING" id="1706337.A0A341CNY4"/>
<comment type="subcellular location">
    <subcellularLocation>
        <location evidence="1">Cytoplasm</location>
    </subcellularLocation>
</comment>
<gene>
    <name evidence="5" type="primary">FAM213B</name>
</gene>
<dbReference type="GO" id="GO:0001516">
    <property type="term" value="P:prostaglandin biosynthetic process"/>
    <property type="evidence" value="ECO:0007669"/>
    <property type="project" value="TreeGrafter"/>
</dbReference>
<dbReference type="KEGG" id="nasi:112409906"/>
<dbReference type="Pfam" id="PF13911">
    <property type="entry name" value="AhpC-TSA_2"/>
    <property type="match status" value="1"/>
</dbReference>
<protein>
    <submittedName>
        <fullName evidence="5">Prostamide/prostaglandin F synthase isoform X1</fullName>
    </submittedName>
</protein>
<dbReference type="AlphaFoldDB" id="A0A341CNY4"/>
<dbReference type="GO" id="GO:0047017">
    <property type="term" value="F:prostaglandin F synthase activity"/>
    <property type="evidence" value="ECO:0007669"/>
    <property type="project" value="TreeGrafter"/>
</dbReference>
<evidence type="ECO:0000256" key="1">
    <source>
        <dbReference type="ARBA" id="ARBA00004496"/>
    </source>
</evidence>
<keyword evidence="2" id="KW-0963">Cytoplasm</keyword>
<sequence length="93" mass="9506">MSTVDLARVGACVLKHAVTGEAKAVGIQGNLSGDLLQSGGLLVVAKGGDKVLLHFVQKSPGDYAPQESILQALGISAEVCTSEPPKCDEACSR</sequence>
<keyword evidence="4" id="KW-1185">Reference proteome</keyword>
<evidence type="ECO:0000313" key="4">
    <source>
        <dbReference type="Proteomes" id="UP000252040"/>
    </source>
</evidence>
<dbReference type="InParanoid" id="A0A341CNY4"/>
<dbReference type="Proteomes" id="UP000252040">
    <property type="component" value="Unplaced"/>
</dbReference>
<dbReference type="PANTHER" id="PTHR28630:SF29">
    <property type="entry name" value="PROSTAMIDE_PROSTAGLANDIN F SYNTHASE"/>
    <property type="match status" value="1"/>
</dbReference>
<evidence type="ECO:0000256" key="2">
    <source>
        <dbReference type="ARBA" id="ARBA00022490"/>
    </source>
</evidence>
<dbReference type="CTD" id="127281"/>